<proteinExistence type="predicted"/>
<dbReference type="OMA" id="ENCDVIN"/>
<dbReference type="InterPro" id="IPR008042">
    <property type="entry name" value="Retrotrans_Pao"/>
</dbReference>
<reference evidence="2 3" key="1">
    <citation type="journal article" date="2020" name="Cell">
        <title>Large-Scale Comparative Analyses of Tick Genomes Elucidate Their Genetic Diversity and Vector Capacities.</title>
        <authorList>
            <consortium name="Tick Genome and Microbiome Consortium (TIGMIC)"/>
            <person name="Jia N."/>
            <person name="Wang J."/>
            <person name="Shi W."/>
            <person name="Du L."/>
            <person name="Sun Y."/>
            <person name="Zhan W."/>
            <person name="Jiang J.F."/>
            <person name="Wang Q."/>
            <person name="Zhang B."/>
            <person name="Ji P."/>
            <person name="Bell-Sakyi L."/>
            <person name="Cui X.M."/>
            <person name="Yuan T.T."/>
            <person name="Jiang B.G."/>
            <person name="Yang W.F."/>
            <person name="Lam T.T."/>
            <person name="Chang Q.C."/>
            <person name="Ding S.J."/>
            <person name="Wang X.J."/>
            <person name="Zhu J.G."/>
            <person name="Ruan X.D."/>
            <person name="Zhao L."/>
            <person name="Wei J.T."/>
            <person name="Ye R.Z."/>
            <person name="Que T.C."/>
            <person name="Du C.H."/>
            <person name="Zhou Y.H."/>
            <person name="Cheng J.X."/>
            <person name="Dai P.F."/>
            <person name="Guo W.B."/>
            <person name="Han X.H."/>
            <person name="Huang E.J."/>
            <person name="Li L.F."/>
            <person name="Wei W."/>
            <person name="Gao Y.C."/>
            <person name="Liu J.Z."/>
            <person name="Shao H.Z."/>
            <person name="Wang X."/>
            <person name="Wang C.C."/>
            <person name="Yang T.C."/>
            <person name="Huo Q.B."/>
            <person name="Li W."/>
            <person name="Chen H.Y."/>
            <person name="Chen S.E."/>
            <person name="Zhou L.G."/>
            <person name="Ni X.B."/>
            <person name="Tian J.H."/>
            <person name="Sheng Y."/>
            <person name="Liu T."/>
            <person name="Pan Y.S."/>
            <person name="Xia L.Y."/>
            <person name="Li J."/>
            <person name="Zhao F."/>
            <person name="Cao W.C."/>
        </authorList>
    </citation>
    <scope>NUCLEOTIDE SEQUENCE [LARGE SCALE GENOMIC DNA]</scope>
    <source>
        <strain evidence="2">HaeL-2018</strain>
    </source>
</reference>
<keyword evidence="3" id="KW-1185">Reference proteome</keyword>
<dbReference type="EMBL" id="JABSTR010000007">
    <property type="protein sequence ID" value="KAH9375046.1"/>
    <property type="molecule type" value="Genomic_DNA"/>
</dbReference>
<dbReference type="Pfam" id="PF05380">
    <property type="entry name" value="Peptidase_A17"/>
    <property type="match status" value="1"/>
</dbReference>
<accession>A0A9J6G9H8</accession>
<keyword evidence="1" id="KW-0732">Signal</keyword>
<sequence length="145" mass="16572">MTAKSRVAPVKTLTLPQLLLLGAVLGARMSNSLEASRAKVPSNVETIFSKNSRITQHWITGNPSQWKQFVKNKVTEIHRLTARAQWRHCPGSCNPGYHLTRRVSLHILKTCERWWHGDTWLLNEPTDWPPEESQIGLKGVVEERE</sequence>
<dbReference type="PANTHER" id="PTHR22955:SF66">
    <property type="entry name" value="INTEGRASE CATALYTIC DOMAIN-CONTAINING PROTEIN"/>
    <property type="match status" value="1"/>
</dbReference>
<feature type="signal peptide" evidence="1">
    <location>
        <begin position="1"/>
        <end position="26"/>
    </location>
</feature>
<dbReference type="Proteomes" id="UP000821853">
    <property type="component" value="Chromosome 5"/>
</dbReference>
<protein>
    <submittedName>
        <fullName evidence="2">Uncharacterized protein</fullName>
    </submittedName>
</protein>
<dbReference type="PANTHER" id="PTHR22955">
    <property type="entry name" value="RETROTRANSPOSON"/>
    <property type="match status" value="1"/>
</dbReference>
<dbReference type="VEuPathDB" id="VectorBase:HLOH_041562"/>
<evidence type="ECO:0000313" key="2">
    <source>
        <dbReference type="EMBL" id="KAH9375046.1"/>
    </source>
</evidence>
<name>A0A9J6G9H8_HAELO</name>
<organism evidence="2 3">
    <name type="scientific">Haemaphysalis longicornis</name>
    <name type="common">Bush tick</name>
    <dbReference type="NCBI Taxonomy" id="44386"/>
    <lineage>
        <taxon>Eukaryota</taxon>
        <taxon>Metazoa</taxon>
        <taxon>Ecdysozoa</taxon>
        <taxon>Arthropoda</taxon>
        <taxon>Chelicerata</taxon>
        <taxon>Arachnida</taxon>
        <taxon>Acari</taxon>
        <taxon>Parasitiformes</taxon>
        <taxon>Ixodida</taxon>
        <taxon>Ixodoidea</taxon>
        <taxon>Ixodidae</taxon>
        <taxon>Haemaphysalinae</taxon>
        <taxon>Haemaphysalis</taxon>
    </lineage>
</organism>
<comment type="caution">
    <text evidence="2">The sequence shown here is derived from an EMBL/GenBank/DDBJ whole genome shotgun (WGS) entry which is preliminary data.</text>
</comment>
<feature type="chain" id="PRO_5039906130" evidence="1">
    <location>
        <begin position="27"/>
        <end position="145"/>
    </location>
</feature>
<dbReference type="OrthoDB" id="6431888at2759"/>
<dbReference type="AlphaFoldDB" id="A0A9J6G9H8"/>
<evidence type="ECO:0000256" key="1">
    <source>
        <dbReference type="SAM" id="SignalP"/>
    </source>
</evidence>
<evidence type="ECO:0000313" key="3">
    <source>
        <dbReference type="Proteomes" id="UP000821853"/>
    </source>
</evidence>
<gene>
    <name evidence="2" type="ORF">HPB48_021599</name>
</gene>